<sequence>MSHTVTTDAPEPREPGAGLGIAFLVALALHAGGLFALTYWRAAPSPPGENEITIDLAPDMAAVDVPNEAQDIENAPVPTDVTEPTTVPTAEPPSDTVPVETPPETKAEEVPQETMVEQAPAEAVPVEKPPEAVEAVQEPEEQVVTSTSQEAPAAVVAQPVTEPKPIPKPVPKPVAKPKPVEKPRPVEKPVEAKKPAPKPVRDVKREAQKAAERNAEAARARRAAASTSQMNQGGASAAASANAARAWGQMIVGAIRSRVRGAAGASGTVTVRFTVARSGRVLGASLIGSSGNGSLDAAALSAASGSLPPAPADFAGAQQSFSVPLRFN</sequence>
<dbReference type="OrthoDB" id="8005137at2"/>
<evidence type="ECO:0000256" key="6">
    <source>
        <dbReference type="SAM" id="Phobius"/>
    </source>
</evidence>
<feature type="compositionally biased region" description="Basic and acidic residues" evidence="5">
    <location>
        <begin position="178"/>
        <end position="219"/>
    </location>
</feature>
<keyword evidence="3 6" id="KW-1133">Transmembrane helix</keyword>
<dbReference type="GO" id="GO:0016020">
    <property type="term" value="C:membrane"/>
    <property type="evidence" value="ECO:0007669"/>
    <property type="project" value="UniProtKB-SubCell"/>
</dbReference>
<dbReference type="InterPro" id="IPR006260">
    <property type="entry name" value="TonB/TolA_C"/>
</dbReference>
<dbReference type="PROSITE" id="PS52015">
    <property type="entry name" value="TONB_CTD"/>
    <property type="match status" value="1"/>
</dbReference>
<evidence type="ECO:0000256" key="5">
    <source>
        <dbReference type="SAM" id="MobiDB-lite"/>
    </source>
</evidence>
<protein>
    <recommendedName>
        <fullName evidence="7">TonB C-terminal domain-containing protein</fullName>
    </recommendedName>
</protein>
<dbReference type="RefSeq" id="WP_048449987.1">
    <property type="nucleotide sequence ID" value="NZ_LABZ01000033.1"/>
</dbReference>
<feature type="transmembrane region" description="Helical" evidence="6">
    <location>
        <begin position="20"/>
        <end position="40"/>
    </location>
</feature>
<dbReference type="Gene3D" id="3.30.1150.10">
    <property type="match status" value="1"/>
</dbReference>
<feature type="region of interest" description="Disordered" evidence="5">
    <location>
        <begin position="75"/>
        <end position="232"/>
    </location>
</feature>
<evidence type="ECO:0000313" key="9">
    <source>
        <dbReference type="Proteomes" id="UP000036449"/>
    </source>
</evidence>
<evidence type="ECO:0000256" key="2">
    <source>
        <dbReference type="ARBA" id="ARBA00022692"/>
    </source>
</evidence>
<evidence type="ECO:0000256" key="1">
    <source>
        <dbReference type="ARBA" id="ARBA00004167"/>
    </source>
</evidence>
<dbReference type="Pfam" id="PF03544">
    <property type="entry name" value="TonB_C"/>
    <property type="match status" value="1"/>
</dbReference>
<evidence type="ECO:0000256" key="3">
    <source>
        <dbReference type="ARBA" id="ARBA00022989"/>
    </source>
</evidence>
<dbReference type="PATRIC" id="fig|1187852.3.peg.4520"/>
<organism evidence="8 9">
    <name type="scientific">Methylobacterium tarhaniae</name>
    <dbReference type="NCBI Taxonomy" id="1187852"/>
    <lineage>
        <taxon>Bacteria</taxon>
        <taxon>Pseudomonadati</taxon>
        <taxon>Pseudomonadota</taxon>
        <taxon>Alphaproteobacteria</taxon>
        <taxon>Hyphomicrobiales</taxon>
        <taxon>Methylobacteriaceae</taxon>
        <taxon>Methylobacterium</taxon>
    </lineage>
</organism>
<feature type="compositionally biased region" description="Low complexity" evidence="5">
    <location>
        <begin position="116"/>
        <end position="136"/>
    </location>
</feature>
<evidence type="ECO:0000256" key="4">
    <source>
        <dbReference type="ARBA" id="ARBA00023136"/>
    </source>
</evidence>
<feature type="domain" description="TonB C-terminal" evidence="7">
    <location>
        <begin position="241"/>
        <end position="328"/>
    </location>
</feature>
<name>A0A0J6T939_9HYPH</name>
<evidence type="ECO:0000313" key="8">
    <source>
        <dbReference type="EMBL" id="KMO43900.1"/>
    </source>
</evidence>
<feature type="compositionally biased region" description="Low complexity" evidence="5">
    <location>
        <begin position="75"/>
        <end position="93"/>
    </location>
</feature>
<feature type="compositionally biased region" description="Low complexity" evidence="5">
    <location>
        <begin position="149"/>
        <end position="161"/>
    </location>
</feature>
<proteinExistence type="predicted"/>
<comment type="caution">
    <text evidence="8">The sequence shown here is derived from an EMBL/GenBank/DDBJ whole genome shotgun (WGS) entry which is preliminary data.</text>
</comment>
<accession>A0A0J6T939</accession>
<feature type="compositionally biased region" description="Pro residues" evidence="5">
    <location>
        <begin position="162"/>
        <end position="176"/>
    </location>
</feature>
<dbReference type="EMBL" id="LABZ01000033">
    <property type="protein sequence ID" value="KMO43900.1"/>
    <property type="molecule type" value="Genomic_DNA"/>
</dbReference>
<dbReference type="GO" id="GO:0055085">
    <property type="term" value="P:transmembrane transport"/>
    <property type="evidence" value="ECO:0007669"/>
    <property type="project" value="InterPro"/>
</dbReference>
<dbReference type="SUPFAM" id="SSF74653">
    <property type="entry name" value="TolA/TonB C-terminal domain"/>
    <property type="match status" value="1"/>
</dbReference>
<dbReference type="Proteomes" id="UP000036449">
    <property type="component" value="Unassembled WGS sequence"/>
</dbReference>
<comment type="subcellular location">
    <subcellularLocation>
        <location evidence="1">Membrane</location>
        <topology evidence="1">Single-pass membrane protein</topology>
    </subcellularLocation>
</comment>
<keyword evidence="4 6" id="KW-0472">Membrane</keyword>
<keyword evidence="9" id="KW-1185">Reference proteome</keyword>
<reference evidence="8 9" key="1">
    <citation type="submission" date="2015-03" db="EMBL/GenBank/DDBJ databases">
        <title>Genome sequencing of Methylobacterium tarhaniae DSM 25844.</title>
        <authorList>
            <person name="Chaudhry V."/>
            <person name="Patil P.B."/>
        </authorList>
    </citation>
    <scope>NUCLEOTIDE SEQUENCE [LARGE SCALE GENOMIC DNA]</scope>
    <source>
        <strain evidence="8 9">DSM 25844</strain>
    </source>
</reference>
<keyword evidence="2 6" id="KW-0812">Transmembrane</keyword>
<gene>
    <name evidence="8" type="ORF">VQ03_06140</name>
</gene>
<dbReference type="AlphaFoldDB" id="A0A0J6T939"/>
<evidence type="ECO:0000259" key="7">
    <source>
        <dbReference type="PROSITE" id="PS52015"/>
    </source>
</evidence>
<dbReference type="NCBIfam" id="TIGR01352">
    <property type="entry name" value="tonB_Cterm"/>
    <property type="match status" value="1"/>
</dbReference>
<dbReference type="InterPro" id="IPR037682">
    <property type="entry name" value="TonB_C"/>
</dbReference>